<evidence type="ECO:0000259" key="2">
    <source>
        <dbReference type="Pfam" id="PF05448"/>
    </source>
</evidence>
<dbReference type="Gene3D" id="3.40.50.1820">
    <property type="entry name" value="alpha/beta hydrolase"/>
    <property type="match status" value="1"/>
</dbReference>
<dbReference type="InterPro" id="IPR008391">
    <property type="entry name" value="AXE1_dom"/>
</dbReference>
<dbReference type="eggNOG" id="COG1506">
    <property type="taxonomic scope" value="Bacteria"/>
</dbReference>
<organism evidence="3 4">
    <name type="scientific">Lentisphaera araneosa HTCC2155</name>
    <dbReference type="NCBI Taxonomy" id="313628"/>
    <lineage>
        <taxon>Bacteria</taxon>
        <taxon>Pseudomonadati</taxon>
        <taxon>Lentisphaerota</taxon>
        <taxon>Lentisphaeria</taxon>
        <taxon>Lentisphaerales</taxon>
        <taxon>Lentisphaeraceae</taxon>
        <taxon>Lentisphaera</taxon>
    </lineage>
</organism>
<comment type="caution">
    <text evidence="3">The sequence shown here is derived from an EMBL/GenBank/DDBJ whole genome shotgun (WGS) entry which is preliminary data.</text>
</comment>
<dbReference type="InterPro" id="IPR029058">
    <property type="entry name" value="AB_hydrolase_fold"/>
</dbReference>
<feature type="region of interest" description="Disordered" evidence="1">
    <location>
        <begin position="120"/>
        <end position="141"/>
    </location>
</feature>
<accession>A6DGG7</accession>
<dbReference type="STRING" id="313628.LNTAR_22879"/>
<dbReference type="AlphaFoldDB" id="A6DGG7"/>
<dbReference type="Proteomes" id="UP000004947">
    <property type="component" value="Unassembled WGS sequence"/>
</dbReference>
<proteinExistence type="predicted"/>
<dbReference type="Pfam" id="PF05448">
    <property type="entry name" value="AXE1"/>
    <property type="match status" value="1"/>
</dbReference>
<sequence>MSSPKLAPFLLFFFFIQNIAFSQELPWDMDKISQAPQWVETDLVPAQGMKSLLYKSLAYQGKEVDVFAYYASPEGTPPEGGWPAVVCVHGGGGTAFPTWVKKWTDHGYAAISMDLEGHIPLNRPDKKGRQSTPNPGPSRVGVFHDFDKPIEEQWYYHAMAQIMIAHSLIRSFPEVNAEKTGFTGISWGGNLTSSVMGVDTRFKFAIPGYGCGYLPASSGHQGRAIADGQHSEVVHKYYDGSAYFKNVDYPTLWVNGTNDFHFDMPAFQKSANAVKGQLRFELEMGHGHGPVWNLEECYAFADSVVKGKPGLITFEAPQAQGNQASVEFAAPAKIASAQLLYTLESKPVWPDKKWFATSAKIDGDQIKANLPAGTKAFLFTAKDSRGFMSSSRFIQHEVAGAVKKSSGDELDFAQLYLSAISPAEGKKVLLADDFESEISNSTEKAFSITDPKGVAGIQEWYDQKASGGKSLKIKNSPSVAHAFMPSLNQWFRGPAAVKNGTVTFQCDLLMPSKNGNTISIQARDYSTKPSKNLLKLELDQTFITLGKKKLSIKADQWFHMELNLPVNQTQASIQVKISQEGETVQSLEMDSSQTKALSWIGLMLTGKKHGEVFIDNLVITHTKK</sequence>
<reference evidence="3 4" key="1">
    <citation type="journal article" date="2010" name="J. Bacteriol.">
        <title>Genome sequence of Lentisphaera araneosa HTCC2155T, the type species of the order Lentisphaerales in the phylum Lentisphaerae.</title>
        <authorList>
            <person name="Thrash J.C."/>
            <person name="Cho J.C."/>
            <person name="Vergin K.L."/>
            <person name="Morris R.M."/>
            <person name="Giovannoni S.J."/>
        </authorList>
    </citation>
    <scope>NUCLEOTIDE SEQUENCE [LARGE SCALE GENOMIC DNA]</scope>
    <source>
        <strain evidence="3 4">HTCC2155</strain>
    </source>
</reference>
<evidence type="ECO:0000313" key="4">
    <source>
        <dbReference type="Proteomes" id="UP000004947"/>
    </source>
</evidence>
<feature type="domain" description="Acetyl xylan esterase" evidence="2">
    <location>
        <begin position="58"/>
        <end position="209"/>
    </location>
</feature>
<dbReference type="RefSeq" id="WP_007277010.1">
    <property type="nucleotide sequence ID" value="NZ_ABCK01000002.1"/>
</dbReference>
<evidence type="ECO:0000313" key="3">
    <source>
        <dbReference type="EMBL" id="EDM29284.1"/>
    </source>
</evidence>
<dbReference type="OrthoDB" id="9765647at2"/>
<keyword evidence="4" id="KW-1185">Reference proteome</keyword>
<dbReference type="SUPFAM" id="SSF53474">
    <property type="entry name" value="alpha/beta-Hydrolases"/>
    <property type="match status" value="1"/>
</dbReference>
<gene>
    <name evidence="3" type="ORF">LNTAR_22879</name>
</gene>
<dbReference type="EMBL" id="ABCK01000002">
    <property type="protein sequence ID" value="EDM29284.1"/>
    <property type="molecule type" value="Genomic_DNA"/>
</dbReference>
<evidence type="ECO:0000256" key="1">
    <source>
        <dbReference type="SAM" id="MobiDB-lite"/>
    </source>
</evidence>
<protein>
    <recommendedName>
        <fullName evidence="2">Acetyl xylan esterase domain-containing protein</fullName>
    </recommendedName>
</protein>
<name>A6DGG7_9BACT</name>